<keyword evidence="11" id="KW-1185">Reference proteome</keyword>
<keyword evidence="3" id="KW-0732">Signal</keyword>
<comment type="similarity">
    <text evidence="2">Belongs to the bacterial solute-binding protein 2 family.</text>
</comment>
<dbReference type="Gene3D" id="3.40.50.2300">
    <property type="match status" value="2"/>
</dbReference>
<protein>
    <submittedName>
        <fullName evidence="10">Helix-turn-helix domain-containing protein</fullName>
    </submittedName>
</protein>
<dbReference type="PROSITE" id="PS01124">
    <property type="entry name" value="HTH_ARAC_FAMILY_2"/>
    <property type="match status" value="1"/>
</dbReference>
<dbReference type="GO" id="GO:0003700">
    <property type="term" value="F:DNA-binding transcription factor activity"/>
    <property type="evidence" value="ECO:0007669"/>
    <property type="project" value="InterPro"/>
</dbReference>
<evidence type="ECO:0000313" key="11">
    <source>
        <dbReference type="Proteomes" id="UP000267469"/>
    </source>
</evidence>
<comment type="caution">
    <text evidence="10">The sequence shown here is derived from an EMBL/GenBank/DDBJ whole genome shotgun (WGS) entry which is preliminary data.</text>
</comment>
<evidence type="ECO:0000256" key="5">
    <source>
        <dbReference type="ARBA" id="ARBA00023125"/>
    </source>
</evidence>
<dbReference type="AlphaFoldDB" id="A0A3N0EAC1"/>
<organism evidence="10 11">
    <name type="scientific">Sinomicrobium pectinilyticum</name>
    <dbReference type="NCBI Taxonomy" id="1084421"/>
    <lineage>
        <taxon>Bacteria</taxon>
        <taxon>Pseudomonadati</taxon>
        <taxon>Bacteroidota</taxon>
        <taxon>Flavobacteriia</taxon>
        <taxon>Flavobacteriales</taxon>
        <taxon>Flavobacteriaceae</taxon>
        <taxon>Sinomicrobium</taxon>
    </lineage>
</organism>
<keyword evidence="4" id="KW-0805">Transcription regulation</keyword>
<name>A0A3N0EAC1_SINP1</name>
<dbReference type="InterPro" id="IPR020449">
    <property type="entry name" value="Tscrpt_reg_AraC-type_HTH"/>
</dbReference>
<dbReference type="Proteomes" id="UP000267469">
    <property type="component" value="Unassembled WGS sequence"/>
</dbReference>
<evidence type="ECO:0000256" key="2">
    <source>
        <dbReference type="ARBA" id="ARBA00007639"/>
    </source>
</evidence>
<feature type="transmembrane region" description="Helical" evidence="8">
    <location>
        <begin position="12"/>
        <end position="32"/>
    </location>
</feature>
<keyword evidence="8" id="KW-0472">Membrane</keyword>
<dbReference type="GO" id="GO:0043565">
    <property type="term" value="F:sequence-specific DNA binding"/>
    <property type="evidence" value="ECO:0007669"/>
    <property type="project" value="InterPro"/>
</dbReference>
<feature type="transmembrane region" description="Helical" evidence="8">
    <location>
        <begin position="352"/>
        <end position="372"/>
    </location>
</feature>
<reference evidence="10 11" key="1">
    <citation type="submission" date="2018-10" db="EMBL/GenBank/DDBJ databases">
        <title>Sinomicrobium pectinilyticum sp. nov., a pectinase-producing bacterium isolated from alkaline and saline soil, and emended description of the genus Sinomicrobium.</title>
        <authorList>
            <person name="Cheng B."/>
            <person name="Li C."/>
            <person name="Lai Q."/>
            <person name="Du M."/>
            <person name="Shao Z."/>
            <person name="Xu P."/>
            <person name="Yang C."/>
        </authorList>
    </citation>
    <scope>NUCLEOTIDE SEQUENCE [LARGE SCALE GENOMIC DNA]</scope>
    <source>
        <strain evidence="10 11">5DNS001</strain>
    </source>
</reference>
<dbReference type="GO" id="GO:0030313">
    <property type="term" value="C:cell envelope"/>
    <property type="evidence" value="ECO:0007669"/>
    <property type="project" value="UniProtKB-SubCell"/>
</dbReference>
<dbReference type="OrthoDB" id="1522078at2"/>
<dbReference type="RefSeq" id="WP_123216536.1">
    <property type="nucleotide sequence ID" value="NZ_RJTM01000094.1"/>
</dbReference>
<dbReference type="EMBL" id="RJTM01000094">
    <property type="protein sequence ID" value="RNL84689.1"/>
    <property type="molecule type" value="Genomic_DNA"/>
</dbReference>
<keyword evidence="8" id="KW-1133">Transmembrane helix</keyword>
<sequence>MPISGNSDIIRYCRIFACILLTGIVFSCSGLKDKDRIKIGFSQGMTTDDWRKQMNKSMRLEASLHDNVELTILDADDNVEKQVEDIERLIGDRSDIIIVSPIQSQPLTAVVERSVKAGIPVIVIDRKIGNESYTAYIGADNIEVGRNAGRYIASGIPYKEGKIKIVEIKGLKGSSPAHERSLGFGQIINRFEKLEAVAAIDGNWESESVKEPLRNILEAHNDIDYVFSHNDRMALSAWEVAREKGVENKIKFIGVDGLNTLNGGIQLVQDKVLQATIFYPTGGNEAIKLALKVLRNEPVSKNNILSTTIIDSVNADIMKNQLDKIDRQQASIENQLQKLSEQEKKYATQTNLIKILTFFLVLILSLALYSIYSTYVISKKKKLLELQSEKITLQQNEIEKIAGQEFRTRLDTIIEQHLDNPQFTVEELARRLNLSRVQLYRKIKAMSGISANEYVSGIRLEKSREMLRQTSLNIAEIAYACGFSSPNYFSTSFKNKYGITPKEYKNSL</sequence>
<dbReference type="PRINTS" id="PR00032">
    <property type="entry name" value="HTHARAC"/>
</dbReference>
<feature type="domain" description="HTH araC/xylS-type" evidence="9">
    <location>
        <begin position="408"/>
        <end position="507"/>
    </location>
</feature>
<accession>A0A3N0EAC1</accession>
<keyword evidence="8" id="KW-0812">Transmembrane</keyword>
<keyword evidence="5" id="KW-0238">DNA-binding</keyword>
<dbReference type="PANTHER" id="PTHR46847:SF1">
    <property type="entry name" value="D-ALLOSE-BINDING PERIPLASMIC PROTEIN-RELATED"/>
    <property type="match status" value="1"/>
</dbReference>
<evidence type="ECO:0000256" key="8">
    <source>
        <dbReference type="SAM" id="Phobius"/>
    </source>
</evidence>
<dbReference type="PANTHER" id="PTHR46847">
    <property type="entry name" value="D-ALLOSE-BINDING PERIPLASMIC PROTEIN-RELATED"/>
    <property type="match status" value="1"/>
</dbReference>
<evidence type="ECO:0000256" key="7">
    <source>
        <dbReference type="SAM" id="Coils"/>
    </source>
</evidence>
<dbReference type="SUPFAM" id="SSF46689">
    <property type="entry name" value="Homeodomain-like"/>
    <property type="match status" value="1"/>
</dbReference>
<dbReference type="InterPro" id="IPR018060">
    <property type="entry name" value="HTH_AraC"/>
</dbReference>
<dbReference type="InterPro" id="IPR018062">
    <property type="entry name" value="HTH_AraC-typ_CS"/>
</dbReference>
<dbReference type="PROSITE" id="PS00041">
    <property type="entry name" value="HTH_ARAC_FAMILY_1"/>
    <property type="match status" value="1"/>
</dbReference>
<keyword evidence="6" id="KW-0804">Transcription</keyword>
<dbReference type="SUPFAM" id="SSF53822">
    <property type="entry name" value="Periplasmic binding protein-like I"/>
    <property type="match status" value="1"/>
</dbReference>
<dbReference type="Gene3D" id="1.10.10.60">
    <property type="entry name" value="Homeodomain-like"/>
    <property type="match status" value="1"/>
</dbReference>
<evidence type="ECO:0000256" key="4">
    <source>
        <dbReference type="ARBA" id="ARBA00023015"/>
    </source>
</evidence>
<dbReference type="Pfam" id="PF13407">
    <property type="entry name" value="Peripla_BP_4"/>
    <property type="match status" value="1"/>
</dbReference>
<dbReference type="InterPro" id="IPR009057">
    <property type="entry name" value="Homeodomain-like_sf"/>
</dbReference>
<evidence type="ECO:0000259" key="9">
    <source>
        <dbReference type="PROSITE" id="PS01124"/>
    </source>
</evidence>
<dbReference type="InterPro" id="IPR025997">
    <property type="entry name" value="SBP_2_dom"/>
</dbReference>
<dbReference type="GO" id="GO:0030246">
    <property type="term" value="F:carbohydrate binding"/>
    <property type="evidence" value="ECO:0007669"/>
    <property type="project" value="UniProtKB-ARBA"/>
</dbReference>
<evidence type="ECO:0000313" key="10">
    <source>
        <dbReference type="EMBL" id="RNL84689.1"/>
    </source>
</evidence>
<dbReference type="InterPro" id="IPR028082">
    <property type="entry name" value="Peripla_BP_I"/>
</dbReference>
<dbReference type="CDD" id="cd06308">
    <property type="entry name" value="PBP1_sensor_kinase-like"/>
    <property type="match status" value="1"/>
</dbReference>
<proteinExistence type="inferred from homology"/>
<gene>
    <name evidence="10" type="ORF">ED312_13450</name>
</gene>
<evidence type="ECO:0000256" key="6">
    <source>
        <dbReference type="ARBA" id="ARBA00023163"/>
    </source>
</evidence>
<comment type="subcellular location">
    <subcellularLocation>
        <location evidence="1">Cell envelope</location>
    </subcellularLocation>
</comment>
<feature type="coiled-coil region" evidence="7">
    <location>
        <begin position="315"/>
        <end position="352"/>
    </location>
</feature>
<dbReference type="Pfam" id="PF12833">
    <property type="entry name" value="HTH_18"/>
    <property type="match status" value="1"/>
</dbReference>
<keyword evidence="7" id="KW-0175">Coiled coil</keyword>
<dbReference type="SMART" id="SM00342">
    <property type="entry name" value="HTH_ARAC"/>
    <property type="match status" value="1"/>
</dbReference>
<evidence type="ECO:0000256" key="1">
    <source>
        <dbReference type="ARBA" id="ARBA00004196"/>
    </source>
</evidence>
<evidence type="ECO:0000256" key="3">
    <source>
        <dbReference type="ARBA" id="ARBA00022729"/>
    </source>
</evidence>